<reference evidence="2" key="1">
    <citation type="submission" date="2016-03" db="EMBL/GenBank/DDBJ databases">
        <authorList>
            <person name="Ploux O."/>
        </authorList>
    </citation>
    <scope>NUCLEOTIDE SEQUENCE</scope>
    <source>
        <strain evidence="2">UC10</strain>
    </source>
</reference>
<sequence>MMGELYPPIEPYDSGMLDVGDGNQIYWESCGNRWRGSHHREISPAHRSCLNSAAGIRPPGGRWPDETIRSSTGSAAVHSGPR</sequence>
<accession>A0A1Y5PUK6</accession>
<proteinExistence type="predicted"/>
<dbReference type="AlphaFoldDB" id="A0A1Y5PUK6"/>
<feature type="region of interest" description="Disordered" evidence="1">
    <location>
        <begin position="51"/>
        <end position="82"/>
    </location>
</feature>
<gene>
    <name evidence="2" type="ORF">MHPYR_820004</name>
</gene>
<name>A0A1Y5PUK6_9MYCO</name>
<dbReference type="EMBL" id="FLQS01000081">
    <property type="protein sequence ID" value="SBS79598.1"/>
    <property type="molecule type" value="Genomic_DNA"/>
</dbReference>
<protein>
    <submittedName>
        <fullName evidence="2">Uncharacterized protein</fullName>
    </submittedName>
</protein>
<evidence type="ECO:0000256" key="1">
    <source>
        <dbReference type="SAM" id="MobiDB-lite"/>
    </source>
</evidence>
<evidence type="ECO:0000313" key="2">
    <source>
        <dbReference type="EMBL" id="SBS79598.1"/>
    </source>
</evidence>
<organism evidence="2">
    <name type="scientific">uncultured Mycobacterium sp</name>
    <dbReference type="NCBI Taxonomy" id="171292"/>
    <lineage>
        <taxon>Bacteria</taxon>
        <taxon>Bacillati</taxon>
        <taxon>Actinomycetota</taxon>
        <taxon>Actinomycetes</taxon>
        <taxon>Mycobacteriales</taxon>
        <taxon>Mycobacteriaceae</taxon>
        <taxon>Mycobacterium</taxon>
        <taxon>environmental samples</taxon>
    </lineage>
</organism>